<name>A0A101NPU7_9ACTN</name>
<comment type="caution">
    <text evidence="2">The sequence shown here is derived from an EMBL/GenBank/DDBJ whole genome shotgun (WGS) entry which is preliminary data.</text>
</comment>
<feature type="chain" id="PRO_5039253869" description="Secreted protein" evidence="1">
    <location>
        <begin position="28"/>
        <end position="101"/>
    </location>
</feature>
<dbReference type="EMBL" id="LMWL01000012">
    <property type="protein sequence ID" value="KUM97166.1"/>
    <property type="molecule type" value="Genomic_DNA"/>
</dbReference>
<evidence type="ECO:0008006" key="4">
    <source>
        <dbReference type="Google" id="ProtNLM"/>
    </source>
</evidence>
<reference evidence="2 3" key="1">
    <citation type="submission" date="2015-10" db="EMBL/GenBank/DDBJ databases">
        <title>Draft genome sequence of Streptomyces cellostaticus DSM 40189, type strain for the species Streptomyces cellostaticus.</title>
        <authorList>
            <person name="Ruckert C."/>
            <person name="Winkler A."/>
            <person name="Kalinowski J."/>
            <person name="Kampfer P."/>
            <person name="Glaeser S."/>
        </authorList>
    </citation>
    <scope>NUCLEOTIDE SEQUENCE [LARGE SCALE GENOMIC DNA]</scope>
    <source>
        <strain evidence="2 3">DSM 40189</strain>
    </source>
</reference>
<dbReference type="RefSeq" id="WP_066994780.1">
    <property type="nucleotide sequence ID" value="NZ_BNDU01000004.1"/>
</dbReference>
<accession>A0A101NPU7</accession>
<organism evidence="2 3">
    <name type="scientific">Streptomyces cellostaticus</name>
    <dbReference type="NCBI Taxonomy" id="67285"/>
    <lineage>
        <taxon>Bacteria</taxon>
        <taxon>Bacillati</taxon>
        <taxon>Actinomycetota</taxon>
        <taxon>Actinomycetes</taxon>
        <taxon>Kitasatosporales</taxon>
        <taxon>Streptomycetaceae</taxon>
        <taxon>Streptomyces</taxon>
    </lineage>
</organism>
<feature type="signal peptide" evidence="1">
    <location>
        <begin position="1"/>
        <end position="27"/>
    </location>
</feature>
<sequence>MISTRRIVTAVGLAVGVTGLAAPLANAAGAHTPHTGQINPMVKPAPHTVSDIPAQGKSRVPRVALQSRALDQLNELDRLNGTNQLTGHAAPVTGLLPAVEA</sequence>
<keyword evidence="3" id="KW-1185">Reference proteome</keyword>
<proteinExistence type="predicted"/>
<evidence type="ECO:0000313" key="3">
    <source>
        <dbReference type="Proteomes" id="UP000054241"/>
    </source>
</evidence>
<dbReference type="Proteomes" id="UP000054241">
    <property type="component" value="Unassembled WGS sequence"/>
</dbReference>
<protein>
    <recommendedName>
        <fullName evidence="4">Secreted protein</fullName>
    </recommendedName>
</protein>
<keyword evidence="1" id="KW-0732">Signal</keyword>
<gene>
    <name evidence="2" type="ORF">AQI88_09200</name>
</gene>
<evidence type="ECO:0000256" key="1">
    <source>
        <dbReference type="SAM" id="SignalP"/>
    </source>
</evidence>
<evidence type="ECO:0000313" key="2">
    <source>
        <dbReference type="EMBL" id="KUM97166.1"/>
    </source>
</evidence>
<dbReference type="OrthoDB" id="4303023at2"/>
<dbReference type="AlphaFoldDB" id="A0A101NPU7"/>
<dbReference type="STRING" id="67285.AQI88_09200"/>